<dbReference type="GO" id="GO:0043386">
    <property type="term" value="P:mycotoxin biosynthetic process"/>
    <property type="evidence" value="ECO:0007669"/>
    <property type="project" value="UniProtKB-ARBA"/>
</dbReference>
<dbReference type="Proteomes" id="UP000191518">
    <property type="component" value="Unassembled WGS sequence"/>
</dbReference>
<dbReference type="CDD" id="cd11040">
    <property type="entry name" value="CYP7_CYP8-like"/>
    <property type="match status" value="1"/>
</dbReference>
<keyword evidence="7" id="KW-1133">Transmembrane helix</keyword>
<accession>A0A1V6RT55</accession>
<evidence type="ECO:0000313" key="8">
    <source>
        <dbReference type="EMBL" id="OQE04768.1"/>
    </source>
</evidence>
<evidence type="ECO:0008006" key="10">
    <source>
        <dbReference type="Google" id="ProtNLM"/>
    </source>
</evidence>
<evidence type="ECO:0000256" key="5">
    <source>
        <dbReference type="ARBA" id="ARBA00023004"/>
    </source>
</evidence>
<keyword evidence="6" id="KW-0349">Heme</keyword>
<dbReference type="GO" id="GO:0005506">
    <property type="term" value="F:iron ion binding"/>
    <property type="evidence" value="ECO:0007669"/>
    <property type="project" value="InterPro"/>
</dbReference>
<dbReference type="AlphaFoldDB" id="A0A1V6RT55"/>
<dbReference type="InterPro" id="IPR036396">
    <property type="entry name" value="Cyt_P450_sf"/>
</dbReference>
<comment type="cofactor">
    <cofactor evidence="1 6">
        <name>heme</name>
        <dbReference type="ChEBI" id="CHEBI:30413"/>
    </cofactor>
</comment>
<evidence type="ECO:0000313" key="9">
    <source>
        <dbReference type="Proteomes" id="UP000191518"/>
    </source>
</evidence>
<dbReference type="EMBL" id="MDYP01000030">
    <property type="protein sequence ID" value="OQE04768.1"/>
    <property type="molecule type" value="Genomic_DNA"/>
</dbReference>
<dbReference type="GO" id="GO:0020037">
    <property type="term" value="F:heme binding"/>
    <property type="evidence" value="ECO:0007669"/>
    <property type="project" value="InterPro"/>
</dbReference>
<evidence type="ECO:0000256" key="7">
    <source>
        <dbReference type="SAM" id="Phobius"/>
    </source>
</evidence>
<keyword evidence="4" id="KW-0560">Oxidoreductase</keyword>
<dbReference type="InterPro" id="IPR002403">
    <property type="entry name" value="Cyt_P450_E_grp-IV"/>
</dbReference>
<comment type="similarity">
    <text evidence="2">Belongs to the cytochrome P450 family.</text>
</comment>
<dbReference type="STRING" id="29845.A0A1V6RT55"/>
<dbReference type="SUPFAM" id="SSF48264">
    <property type="entry name" value="Cytochrome P450"/>
    <property type="match status" value="1"/>
</dbReference>
<keyword evidence="9" id="KW-1185">Reference proteome</keyword>
<sequence length="474" mass="53200">MLDLYDLGIFGVVVIVLAFASYTLLHSPSREPPSVSSKIPFLGHLIGLIQHGPVERHPQHPIFAVNILSFKLFVTSSTTVVRAAQKHPTAITLEPLLKFMQKSLCQTSREKLATLCDQNGGPSPISRIVHDMTLVLAGRSLDRMNKIMLRQLLPMIDDMGNHETIDLNGWLRHAITMASTDATYGNLNPFKNKYIEDTFWELECNVALLLANIVPWLIAPKAWKARKVLCAEFKRYFDLGGHEDASELLAMRYRSFLGAGLTHEEIAYSEMPLLLGLLANTVPAAFWVHFELFSRPKLLEETRKEIEQNALKIASDGTHIIDMGYIRDNCPLLLSIYQESLRTRTKMVTIRFVTQDVVLADKYFLGSGAMLFMPAKQLGRDKNAWGASADHFEARRFMKSTATFKNDGDKIKDPRRIGGFMTFGVSPAICPGRHFSTSEILALVAMITLRYDIAPVDHVWHEPPMSSSATISNM</sequence>
<keyword evidence="5 6" id="KW-0408">Iron</keyword>
<evidence type="ECO:0000256" key="4">
    <source>
        <dbReference type="ARBA" id="ARBA00023002"/>
    </source>
</evidence>
<gene>
    <name evidence="8" type="ORF">PENVUL_c030G09336</name>
</gene>
<feature type="transmembrane region" description="Helical" evidence="7">
    <location>
        <begin position="7"/>
        <end position="25"/>
    </location>
</feature>
<feature type="binding site" description="axial binding residue" evidence="6">
    <location>
        <position position="430"/>
    </location>
    <ligand>
        <name>heme</name>
        <dbReference type="ChEBI" id="CHEBI:30413"/>
    </ligand>
    <ligandPart>
        <name>Fe</name>
        <dbReference type="ChEBI" id="CHEBI:18248"/>
    </ligandPart>
</feature>
<evidence type="ECO:0000256" key="3">
    <source>
        <dbReference type="ARBA" id="ARBA00022723"/>
    </source>
</evidence>
<proteinExistence type="inferred from homology"/>
<dbReference type="GO" id="GO:0016705">
    <property type="term" value="F:oxidoreductase activity, acting on paired donors, with incorporation or reduction of molecular oxygen"/>
    <property type="evidence" value="ECO:0007669"/>
    <property type="project" value="InterPro"/>
</dbReference>
<reference evidence="9" key="1">
    <citation type="journal article" date="2017" name="Nat. Microbiol.">
        <title>Global analysis of biosynthetic gene clusters reveals vast potential of secondary metabolite production in Penicillium species.</title>
        <authorList>
            <person name="Nielsen J.C."/>
            <person name="Grijseels S."/>
            <person name="Prigent S."/>
            <person name="Ji B."/>
            <person name="Dainat J."/>
            <person name="Nielsen K.F."/>
            <person name="Frisvad J.C."/>
            <person name="Workman M."/>
            <person name="Nielsen J."/>
        </authorList>
    </citation>
    <scope>NUCLEOTIDE SEQUENCE [LARGE SCALE GENOMIC DNA]</scope>
    <source>
        <strain evidence="9">IBT 29486</strain>
    </source>
</reference>
<keyword evidence="7" id="KW-0472">Membrane</keyword>
<evidence type="ECO:0000256" key="1">
    <source>
        <dbReference type="ARBA" id="ARBA00001971"/>
    </source>
</evidence>
<keyword evidence="7" id="KW-0812">Transmembrane</keyword>
<comment type="caution">
    <text evidence="8">The sequence shown here is derived from an EMBL/GenBank/DDBJ whole genome shotgun (WGS) entry which is preliminary data.</text>
</comment>
<dbReference type="Gene3D" id="1.10.630.10">
    <property type="entry name" value="Cytochrome P450"/>
    <property type="match status" value="1"/>
</dbReference>
<protein>
    <recommendedName>
        <fullName evidence="10">Cytochrome P450</fullName>
    </recommendedName>
</protein>
<evidence type="ECO:0000256" key="2">
    <source>
        <dbReference type="ARBA" id="ARBA00010617"/>
    </source>
</evidence>
<dbReference type="InterPro" id="IPR001128">
    <property type="entry name" value="Cyt_P450"/>
</dbReference>
<keyword evidence="3 6" id="KW-0479">Metal-binding</keyword>
<dbReference type="PRINTS" id="PR00465">
    <property type="entry name" value="EP450IV"/>
</dbReference>
<dbReference type="GO" id="GO:0004497">
    <property type="term" value="F:monooxygenase activity"/>
    <property type="evidence" value="ECO:0007669"/>
    <property type="project" value="InterPro"/>
</dbReference>
<dbReference type="Pfam" id="PF00067">
    <property type="entry name" value="p450"/>
    <property type="match status" value="1"/>
</dbReference>
<organism evidence="8 9">
    <name type="scientific">Penicillium vulpinum</name>
    <dbReference type="NCBI Taxonomy" id="29845"/>
    <lineage>
        <taxon>Eukaryota</taxon>
        <taxon>Fungi</taxon>
        <taxon>Dikarya</taxon>
        <taxon>Ascomycota</taxon>
        <taxon>Pezizomycotina</taxon>
        <taxon>Eurotiomycetes</taxon>
        <taxon>Eurotiomycetidae</taxon>
        <taxon>Eurotiales</taxon>
        <taxon>Aspergillaceae</taxon>
        <taxon>Penicillium</taxon>
    </lineage>
</organism>
<evidence type="ECO:0000256" key="6">
    <source>
        <dbReference type="PIRSR" id="PIRSR602403-1"/>
    </source>
</evidence>
<dbReference type="PANTHER" id="PTHR47582">
    <property type="entry name" value="P450, PUTATIVE (EUROFUNG)-RELATED"/>
    <property type="match status" value="1"/>
</dbReference>
<dbReference type="InterPro" id="IPR053007">
    <property type="entry name" value="CYP450_monoxygenase_sec-met"/>
</dbReference>
<name>A0A1V6RT55_9EURO</name>
<dbReference type="PANTHER" id="PTHR47582:SF1">
    <property type="entry name" value="P450, PUTATIVE (EUROFUNG)-RELATED"/>
    <property type="match status" value="1"/>
</dbReference>